<evidence type="ECO:0000256" key="5">
    <source>
        <dbReference type="ARBA" id="ARBA00023122"/>
    </source>
</evidence>
<dbReference type="SUPFAM" id="SSF54631">
    <property type="entry name" value="CBS-domain pair"/>
    <property type="match status" value="1"/>
</dbReference>
<feature type="transmembrane region" description="Helical" evidence="9">
    <location>
        <begin position="88"/>
        <end position="107"/>
    </location>
</feature>
<dbReference type="Gene3D" id="3.10.580.10">
    <property type="entry name" value="CBS-domain"/>
    <property type="match status" value="1"/>
</dbReference>
<accession>A0A8A4TIB2</accession>
<dbReference type="AlphaFoldDB" id="A0A8A4TIB2"/>
<dbReference type="CDD" id="cd04590">
    <property type="entry name" value="CBS_pair_CorC_HlyC_assoc"/>
    <property type="match status" value="1"/>
</dbReference>
<evidence type="ECO:0000256" key="8">
    <source>
        <dbReference type="PROSITE-ProRule" id="PRU01193"/>
    </source>
</evidence>
<organism evidence="12 13">
    <name type="scientific">Sulfidibacter corallicola</name>
    <dbReference type="NCBI Taxonomy" id="2818388"/>
    <lineage>
        <taxon>Bacteria</taxon>
        <taxon>Pseudomonadati</taxon>
        <taxon>Acidobacteriota</taxon>
        <taxon>Holophagae</taxon>
        <taxon>Acanthopleuribacterales</taxon>
        <taxon>Acanthopleuribacteraceae</taxon>
        <taxon>Sulfidibacter</taxon>
    </lineage>
</organism>
<dbReference type="EMBL" id="CP071793">
    <property type="protein sequence ID" value="QTD49290.1"/>
    <property type="molecule type" value="Genomic_DNA"/>
</dbReference>
<evidence type="ECO:0000256" key="4">
    <source>
        <dbReference type="ARBA" id="ARBA00022989"/>
    </source>
</evidence>
<evidence type="ECO:0000256" key="2">
    <source>
        <dbReference type="ARBA" id="ARBA00022692"/>
    </source>
</evidence>
<dbReference type="InterPro" id="IPR044751">
    <property type="entry name" value="Ion_transp-like_CBS"/>
</dbReference>
<keyword evidence="13" id="KW-1185">Reference proteome</keyword>
<feature type="transmembrane region" description="Helical" evidence="9">
    <location>
        <begin position="6"/>
        <end position="36"/>
    </location>
</feature>
<dbReference type="KEGG" id="scor:J3U87_27200"/>
<evidence type="ECO:0000313" key="12">
    <source>
        <dbReference type="EMBL" id="QTD49290.1"/>
    </source>
</evidence>
<dbReference type="InterPro" id="IPR000644">
    <property type="entry name" value="CBS_dom"/>
</dbReference>
<evidence type="ECO:0000256" key="6">
    <source>
        <dbReference type="ARBA" id="ARBA00023136"/>
    </source>
</evidence>
<evidence type="ECO:0000259" key="10">
    <source>
        <dbReference type="PROSITE" id="PS51371"/>
    </source>
</evidence>
<comment type="subcellular location">
    <subcellularLocation>
        <location evidence="1">Membrane</location>
        <topology evidence="1">Multi-pass membrane protein</topology>
    </subcellularLocation>
</comment>
<feature type="domain" description="CBS" evidence="10">
    <location>
        <begin position="265"/>
        <end position="323"/>
    </location>
</feature>
<evidence type="ECO:0000256" key="7">
    <source>
        <dbReference type="PROSITE-ProRule" id="PRU00703"/>
    </source>
</evidence>
<evidence type="ECO:0000256" key="3">
    <source>
        <dbReference type="ARBA" id="ARBA00022737"/>
    </source>
</evidence>
<dbReference type="PANTHER" id="PTHR22777">
    <property type="entry name" value="HEMOLYSIN-RELATED"/>
    <property type="match status" value="1"/>
</dbReference>
<dbReference type="PANTHER" id="PTHR22777:SF4">
    <property type="entry name" value="UPF0053 PROTEIN SLL1254"/>
    <property type="match status" value="1"/>
</dbReference>
<dbReference type="InterPro" id="IPR002550">
    <property type="entry name" value="CNNM"/>
</dbReference>
<sequence>MTLLIVYVVLALGVSFLCSILEAVLLSISPSFVAQLESDRPKLGRRLRRFKDEVDRPLAAILSLNTVAHTVGAVGAGAQAAAVFGQTYVGIISAALTLLILVLSEIIPKTLGALYWRRLTPWLVRILGPITLSMWPLVKMAEGLTRLLKSGDVVLVLEREEILALAGQGSEKGVFNESESRILQNLFRLREVRTEDIMTPRTVLFSLEETMTVAEVRASHPNIRFSRIPVYSENPDNVVGFVLRSDVLLCAAEGRGQTLLSDPELKRPITIVLGSCRLSELFERLIGEHNHLAVVVDEYGGVEGLVTMEDLIETLIGLEIVDESDPVRDMRELARLQWLRRAKRIGLNVDEDPEPPREAEDK</sequence>
<feature type="domain" description="CNNM transmembrane" evidence="11">
    <location>
        <begin position="1"/>
        <end position="179"/>
    </location>
</feature>
<keyword evidence="5 7" id="KW-0129">CBS domain</keyword>
<dbReference type="Pfam" id="PF00571">
    <property type="entry name" value="CBS"/>
    <property type="match status" value="2"/>
</dbReference>
<feature type="domain" description="CBS" evidence="10">
    <location>
        <begin position="198"/>
        <end position="258"/>
    </location>
</feature>
<proteinExistence type="predicted"/>
<feature type="transmembrane region" description="Helical" evidence="9">
    <location>
        <begin position="119"/>
        <end position="138"/>
    </location>
</feature>
<keyword evidence="2 8" id="KW-0812">Transmembrane</keyword>
<dbReference type="InterPro" id="IPR046342">
    <property type="entry name" value="CBS_dom_sf"/>
</dbReference>
<protein>
    <submittedName>
        <fullName evidence="12">HlyC/CorC family transporter</fullName>
    </submittedName>
</protein>
<keyword evidence="6 8" id="KW-0472">Membrane</keyword>
<dbReference type="PROSITE" id="PS51846">
    <property type="entry name" value="CNNM"/>
    <property type="match status" value="1"/>
</dbReference>
<evidence type="ECO:0000256" key="9">
    <source>
        <dbReference type="SAM" id="Phobius"/>
    </source>
</evidence>
<feature type="transmembrane region" description="Helical" evidence="9">
    <location>
        <begin position="57"/>
        <end position="82"/>
    </location>
</feature>
<dbReference type="Proteomes" id="UP000663929">
    <property type="component" value="Chromosome"/>
</dbReference>
<dbReference type="GO" id="GO:0005886">
    <property type="term" value="C:plasma membrane"/>
    <property type="evidence" value="ECO:0007669"/>
    <property type="project" value="TreeGrafter"/>
</dbReference>
<dbReference type="Pfam" id="PF01595">
    <property type="entry name" value="CNNM"/>
    <property type="match status" value="1"/>
</dbReference>
<reference evidence="12" key="1">
    <citation type="submission" date="2021-03" db="EMBL/GenBank/DDBJ databases">
        <title>Acanthopleuribacteraceae sp. M133.</title>
        <authorList>
            <person name="Wang G."/>
        </authorList>
    </citation>
    <scope>NUCLEOTIDE SEQUENCE</scope>
    <source>
        <strain evidence="12">M133</strain>
    </source>
</reference>
<evidence type="ECO:0000313" key="13">
    <source>
        <dbReference type="Proteomes" id="UP000663929"/>
    </source>
</evidence>
<name>A0A8A4TIB2_SULCO</name>
<keyword evidence="3" id="KW-0677">Repeat</keyword>
<evidence type="ECO:0000259" key="11">
    <source>
        <dbReference type="PROSITE" id="PS51846"/>
    </source>
</evidence>
<gene>
    <name evidence="12" type="ORF">J3U87_27200</name>
</gene>
<keyword evidence="4 8" id="KW-1133">Transmembrane helix</keyword>
<dbReference type="PROSITE" id="PS51371">
    <property type="entry name" value="CBS"/>
    <property type="match status" value="2"/>
</dbReference>
<dbReference type="RefSeq" id="WP_237378931.1">
    <property type="nucleotide sequence ID" value="NZ_CP071793.1"/>
</dbReference>
<evidence type="ECO:0000256" key="1">
    <source>
        <dbReference type="ARBA" id="ARBA00004141"/>
    </source>
</evidence>